<feature type="transmembrane region" description="Helical" evidence="1">
    <location>
        <begin position="91"/>
        <end position="109"/>
    </location>
</feature>
<gene>
    <name evidence="2" type="ORF">ACFR9U_12610</name>
</gene>
<proteinExistence type="predicted"/>
<reference evidence="2 3" key="1">
    <citation type="journal article" date="2019" name="Int. J. Syst. Evol. Microbiol.">
        <title>The Global Catalogue of Microorganisms (GCM) 10K type strain sequencing project: providing services to taxonomists for standard genome sequencing and annotation.</title>
        <authorList>
            <consortium name="The Broad Institute Genomics Platform"/>
            <consortium name="The Broad Institute Genome Sequencing Center for Infectious Disease"/>
            <person name="Wu L."/>
            <person name="Ma J."/>
        </authorList>
    </citation>
    <scope>NUCLEOTIDE SEQUENCE [LARGE SCALE GENOMIC DNA]</scope>
    <source>
        <strain evidence="2 3">CGMCC 1.12125</strain>
    </source>
</reference>
<keyword evidence="1" id="KW-0812">Transmembrane</keyword>
<dbReference type="Proteomes" id="UP001597119">
    <property type="component" value="Unassembled WGS sequence"/>
</dbReference>
<keyword evidence="3" id="KW-1185">Reference proteome</keyword>
<organism evidence="2 3">
    <name type="scientific">Halorientalis brevis</name>
    <dbReference type="NCBI Taxonomy" id="1126241"/>
    <lineage>
        <taxon>Archaea</taxon>
        <taxon>Methanobacteriati</taxon>
        <taxon>Methanobacteriota</taxon>
        <taxon>Stenosarchaea group</taxon>
        <taxon>Halobacteria</taxon>
        <taxon>Halobacteriales</taxon>
        <taxon>Haloarculaceae</taxon>
        <taxon>Halorientalis</taxon>
    </lineage>
</organism>
<sequence>MPPSLRDDLSLPFLVLGSALAGVLAVGYLQYPEMFSIDSELALAYGGLLIAFSLAYSYRPLRESRYGALVSALFLMLFARLLYVQGIRGPLMPFGLFSVALAAFCYELYKLGSERIRRGQASR</sequence>
<evidence type="ECO:0000313" key="2">
    <source>
        <dbReference type="EMBL" id="MFD1587826.1"/>
    </source>
</evidence>
<comment type="caution">
    <text evidence="2">The sequence shown here is derived from an EMBL/GenBank/DDBJ whole genome shotgun (WGS) entry which is preliminary data.</text>
</comment>
<evidence type="ECO:0000313" key="3">
    <source>
        <dbReference type="Proteomes" id="UP001597119"/>
    </source>
</evidence>
<keyword evidence="1" id="KW-0472">Membrane</keyword>
<evidence type="ECO:0000256" key="1">
    <source>
        <dbReference type="SAM" id="Phobius"/>
    </source>
</evidence>
<name>A0ABD6CCR7_9EURY</name>
<dbReference type="AlphaFoldDB" id="A0ABD6CCR7"/>
<keyword evidence="1" id="KW-1133">Transmembrane helix</keyword>
<dbReference type="RefSeq" id="WP_247380592.1">
    <property type="nucleotide sequence ID" value="NZ_JALLGV010000008.1"/>
</dbReference>
<protein>
    <submittedName>
        <fullName evidence="2">Uncharacterized protein</fullName>
    </submittedName>
</protein>
<dbReference type="EMBL" id="JBHUDJ010000006">
    <property type="protein sequence ID" value="MFD1587826.1"/>
    <property type="molecule type" value="Genomic_DNA"/>
</dbReference>
<feature type="transmembrane region" description="Helical" evidence="1">
    <location>
        <begin position="41"/>
        <end position="59"/>
    </location>
</feature>
<feature type="transmembrane region" description="Helical" evidence="1">
    <location>
        <begin position="66"/>
        <end position="85"/>
    </location>
</feature>
<accession>A0ABD6CCR7</accession>